<evidence type="ECO:0000313" key="1">
    <source>
        <dbReference type="EMBL" id="PMC24875.1"/>
    </source>
</evidence>
<dbReference type="InterPro" id="IPR028956">
    <property type="entry name" value="Imm51"/>
</dbReference>
<dbReference type="Pfam" id="PF15595">
    <property type="entry name" value="Imm51"/>
    <property type="match status" value="1"/>
</dbReference>
<dbReference type="OrthoDB" id="8657476at2"/>
<name>A0A2N6QSD7_9BACT</name>
<reference evidence="1 2" key="1">
    <citation type="submission" date="2017-09" db="EMBL/GenBank/DDBJ databases">
        <title>Bacterial strain isolated from the female urinary microbiota.</title>
        <authorList>
            <person name="Thomas-White K."/>
            <person name="Kumar N."/>
            <person name="Forster S."/>
            <person name="Putonti C."/>
            <person name="Lawley T."/>
            <person name="Wolfe A.J."/>
        </authorList>
    </citation>
    <scope>NUCLEOTIDE SEQUENCE [LARGE SCALE GENOMIC DNA]</scope>
    <source>
        <strain evidence="1 2">UMB0536</strain>
    </source>
</reference>
<proteinExistence type="predicted"/>
<organism evidence="1 2">
    <name type="scientific">Hoylesella buccalis</name>
    <dbReference type="NCBI Taxonomy" id="28127"/>
    <lineage>
        <taxon>Bacteria</taxon>
        <taxon>Pseudomonadati</taxon>
        <taxon>Bacteroidota</taxon>
        <taxon>Bacteroidia</taxon>
        <taxon>Bacteroidales</taxon>
        <taxon>Prevotellaceae</taxon>
        <taxon>Hoylesella</taxon>
    </lineage>
</organism>
<accession>A0A2N6QSD7</accession>
<dbReference type="EMBL" id="PNGJ01000002">
    <property type="protein sequence ID" value="PMC24875.1"/>
    <property type="molecule type" value="Genomic_DNA"/>
</dbReference>
<protein>
    <submittedName>
        <fullName evidence="1">Uncharacterized protein</fullName>
    </submittedName>
</protein>
<dbReference type="AlphaFoldDB" id="A0A2N6QSD7"/>
<comment type="caution">
    <text evidence="1">The sequence shown here is derived from an EMBL/GenBank/DDBJ whole genome shotgun (WGS) entry which is preliminary data.</text>
</comment>
<dbReference type="Proteomes" id="UP000235564">
    <property type="component" value="Unassembled WGS sequence"/>
</dbReference>
<sequence length="117" mass="13327">MVMNKKKSIAPFILVEHEDSASLILNISDELLDLFSIDAEEDFNNDGYDWEALAKCYLHKGCISLTDEVGFDSESSMFCMYSSNISDLISFGQSFRDACFDTSFLKEMLSEIDDFRD</sequence>
<gene>
    <name evidence="1" type="ORF">CJ231_02820</name>
</gene>
<evidence type="ECO:0000313" key="2">
    <source>
        <dbReference type="Proteomes" id="UP000235564"/>
    </source>
</evidence>